<feature type="domain" description="SP-RING-type" evidence="12">
    <location>
        <begin position="315"/>
        <end position="406"/>
    </location>
</feature>
<dbReference type="EMBL" id="JAPQKH010000006">
    <property type="protein sequence ID" value="KAJ5093895.1"/>
    <property type="molecule type" value="Genomic_DNA"/>
</dbReference>
<evidence type="ECO:0000256" key="9">
    <source>
        <dbReference type="ARBA" id="ARBA00023242"/>
    </source>
</evidence>
<dbReference type="PANTHER" id="PTHR21330:SF1">
    <property type="entry name" value="E3 SUMO-PROTEIN LIGASE NSE2"/>
    <property type="match status" value="1"/>
</dbReference>
<dbReference type="Proteomes" id="UP001149165">
    <property type="component" value="Unassembled WGS sequence"/>
</dbReference>
<keyword evidence="6 10" id="KW-0863">Zinc-finger</keyword>
<keyword evidence="5" id="KW-0479">Metal-binding</keyword>
<dbReference type="AlphaFoldDB" id="A0A9W9F5G9"/>
<keyword evidence="9" id="KW-0539">Nucleus</keyword>
<feature type="region of interest" description="Disordered" evidence="11">
    <location>
        <begin position="274"/>
        <end position="316"/>
    </location>
</feature>
<evidence type="ECO:0000313" key="13">
    <source>
        <dbReference type="EMBL" id="KAJ5093895.1"/>
    </source>
</evidence>
<evidence type="ECO:0000256" key="1">
    <source>
        <dbReference type="ARBA" id="ARBA00004123"/>
    </source>
</evidence>
<comment type="pathway">
    <text evidence="2">Protein modification; protein sumoylation.</text>
</comment>
<feature type="region of interest" description="Disordered" evidence="11">
    <location>
        <begin position="439"/>
        <end position="507"/>
    </location>
</feature>
<evidence type="ECO:0000256" key="7">
    <source>
        <dbReference type="ARBA" id="ARBA00022786"/>
    </source>
</evidence>
<keyword evidence="8" id="KW-0862">Zinc</keyword>
<reference evidence="13" key="1">
    <citation type="submission" date="2022-11" db="EMBL/GenBank/DDBJ databases">
        <authorList>
            <person name="Petersen C."/>
        </authorList>
    </citation>
    <scope>NUCLEOTIDE SEQUENCE</scope>
    <source>
        <strain evidence="13">IBT 30069</strain>
    </source>
</reference>
<feature type="compositionally biased region" description="Polar residues" evidence="11">
    <location>
        <begin position="7"/>
        <end position="45"/>
    </location>
</feature>
<sequence length="507" mass="57081">MFATPARNRTSQSRGPSSVPRSASNAQRGTPSSGVKSRASTTPRTIQIRDLPPYEAPEAPLNRDAQRKLAALLHSHFKTNVETHLGHATQVLTESAGQVNEKLFDARLRYEKLREGRRNASINNGEEPDDSVDNEEIERLGDLERRTEAVTGQMEEKMRGVIDSEARVQAILGSIAQLQREEEENQAASAGPRQTRAQRRRDDDEESDDENYEGTPEREGREASARNPPSKRLAEVLDTEGERWKELSLTERYAGHNSYVGFYRMVHDAKFPNEEAPPLPHSSTWFEHLEDSNAPTPAGHQTRSARNRRQPSDESDDDIAIQRERISMKCPLTLLPYQDPVTSTKCPHSFEREAILDMIRGSSMTVPGPGRGRVRALKCPVCSTTLTKDDLRSDAVLLRRVRRAEEVAAREAEDQLEGQSQLPHAPNHITLASDAIEPDMDVDVDIEDAPVPSARVKSEPMDRARTTDEEEEEEEDDEEEEEDDEEEEEEEDEDEEEEDSDVEMGSD</sequence>
<dbReference type="GO" id="GO:0005634">
    <property type="term" value="C:nucleus"/>
    <property type="evidence" value="ECO:0007669"/>
    <property type="project" value="UniProtKB-SubCell"/>
</dbReference>
<feature type="compositionally biased region" description="Acidic residues" evidence="11">
    <location>
        <begin position="203"/>
        <end position="212"/>
    </location>
</feature>
<feature type="compositionally biased region" description="Polar residues" evidence="11">
    <location>
        <begin position="293"/>
        <end position="302"/>
    </location>
</feature>
<keyword evidence="4" id="KW-0808">Transferase</keyword>
<dbReference type="GO" id="GO:0030915">
    <property type="term" value="C:Smc5-Smc6 complex"/>
    <property type="evidence" value="ECO:0007669"/>
    <property type="project" value="InterPro"/>
</dbReference>
<feature type="compositionally biased region" description="Basic and acidic residues" evidence="11">
    <location>
        <begin position="215"/>
        <end position="224"/>
    </location>
</feature>
<comment type="caution">
    <text evidence="13">The sequence shown here is derived from an EMBL/GenBank/DDBJ whole genome shotgun (WGS) entry which is preliminary data.</text>
</comment>
<feature type="compositionally biased region" description="Basic and acidic residues" evidence="11">
    <location>
        <begin position="456"/>
        <end position="467"/>
    </location>
</feature>
<keyword evidence="7" id="KW-0833">Ubl conjugation pathway</keyword>
<feature type="compositionally biased region" description="Acidic residues" evidence="11">
    <location>
        <begin position="468"/>
        <end position="507"/>
    </location>
</feature>
<evidence type="ECO:0000256" key="11">
    <source>
        <dbReference type="SAM" id="MobiDB-lite"/>
    </source>
</evidence>
<reference evidence="13" key="2">
    <citation type="journal article" date="2023" name="IMA Fungus">
        <title>Comparative genomic study of the Penicillium genus elucidates a diverse pangenome and 15 lateral gene transfer events.</title>
        <authorList>
            <person name="Petersen C."/>
            <person name="Sorensen T."/>
            <person name="Nielsen M.R."/>
            <person name="Sondergaard T.E."/>
            <person name="Sorensen J.L."/>
            <person name="Fitzpatrick D.A."/>
            <person name="Frisvad J.C."/>
            <person name="Nielsen K.L."/>
        </authorList>
    </citation>
    <scope>NUCLEOTIDE SEQUENCE</scope>
    <source>
        <strain evidence="13">IBT 30069</strain>
    </source>
</reference>
<dbReference type="GO" id="GO:0000724">
    <property type="term" value="P:double-strand break repair via homologous recombination"/>
    <property type="evidence" value="ECO:0007669"/>
    <property type="project" value="InterPro"/>
</dbReference>
<accession>A0A9W9F5G9</accession>
<dbReference type="InterPro" id="IPR026846">
    <property type="entry name" value="Nse2(Mms21)"/>
</dbReference>
<feature type="region of interest" description="Disordered" evidence="11">
    <location>
        <begin position="119"/>
        <end position="140"/>
    </location>
</feature>
<evidence type="ECO:0000256" key="8">
    <source>
        <dbReference type="ARBA" id="ARBA00022833"/>
    </source>
</evidence>
<dbReference type="Gene3D" id="3.30.40.10">
    <property type="entry name" value="Zinc/RING finger domain, C3HC4 (zinc finger)"/>
    <property type="match status" value="1"/>
</dbReference>
<evidence type="ECO:0000256" key="3">
    <source>
        <dbReference type="ARBA" id="ARBA00008212"/>
    </source>
</evidence>
<feature type="region of interest" description="Disordered" evidence="11">
    <location>
        <begin position="180"/>
        <end position="233"/>
    </location>
</feature>
<dbReference type="PANTHER" id="PTHR21330">
    <property type="entry name" value="E3 SUMO-PROTEIN LIGASE NSE2"/>
    <property type="match status" value="1"/>
</dbReference>
<feature type="compositionally biased region" description="Acidic residues" evidence="11">
    <location>
        <begin position="439"/>
        <end position="448"/>
    </location>
</feature>
<dbReference type="GO" id="GO:0008270">
    <property type="term" value="F:zinc ion binding"/>
    <property type="evidence" value="ECO:0007669"/>
    <property type="project" value="UniProtKB-KW"/>
</dbReference>
<dbReference type="InterPro" id="IPR004181">
    <property type="entry name" value="Znf_MIZ"/>
</dbReference>
<evidence type="ECO:0000256" key="5">
    <source>
        <dbReference type="ARBA" id="ARBA00022723"/>
    </source>
</evidence>
<evidence type="ECO:0000313" key="14">
    <source>
        <dbReference type="Proteomes" id="UP001149165"/>
    </source>
</evidence>
<evidence type="ECO:0000256" key="4">
    <source>
        <dbReference type="ARBA" id="ARBA00022679"/>
    </source>
</evidence>
<dbReference type="GO" id="GO:0016925">
    <property type="term" value="P:protein sumoylation"/>
    <property type="evidence" value="ECO:0007669"/>
    <property type="project" value="TreeGrafter"/>
</dbReference>
<dbReference type="CDD" id="cd16651">
    <property type="entry name" value="SPL-RING_NSE2"/>
    <property type="match status" value="1"/>
</dbReference>
<dbReference type="OrthoDB" id="756301at2759"/>
<protein>
    <submittedName>
        <fullName evidence="13">Zinc finger RING/FYVE/PHD-type</fullName>
    </submittedName>
</protein>
<comment type="similarity">
    <text evidence="3">Belongs to the NSE2 family.</text>
</comment>
<proteinExistence type="inferred from homology"/>
<comment type="subcellular location">
    <subcellularLocation>
        <location evidence="1">Nucleus</location>
    </subcellularLocation>
</comment>
<evidence type="ECO:0000256" key="10">
    <source>
        <dbReference type="PROSITE-ProRule" id="PRU00452"/>
    </source>
</evidence>
<evidence type="ECO:0000259" key="12">
    <source>
        <dbReference type="PROSITE" id="PS51044"/>
    </source>
</evidence>
<name>A0A9W9F5G9_9EURO</name>
<dbReference type="Pfam" id="PF11789">
    <property type="entry name" value="zf-Nse"/>
    <property type="match status" value="1"/>
</dbReference>
<keyword evidence="14" id="KW-1185">Reference proteome</keyword>
<dbReference type="SUPFAM" id="SSF57850">
    <property type="entry name" value="RING/U-box"/>
    <property type="match status" value="1"/>
</dbReference>
<feature type="region of interest" description="Disordered" evidence="11">
    <location>
        <begin position="1"/>
        <end position="59"/>
    </location>
</feature>
<gene>
    <name evidence="13" type="ORF">N7456_009756</name>
</gene>
<dbReference type="PROSITE" id="PS51044">
    <property type="entry name" value="ZF_SP_RING"/>
    <property type="match status" value="1"/>
</dbReference>
<feature type="compositionally biased region" description="Acidic residues" evidence="11">
    <location>
        <begin position="126"/>
        <end position="136"/>
    </location>
</feature>
<evidence type="ECO:0000256" key="6">
    <source>
        <dbReference type="ARBA" id="ARBA00022771"/>
    </source>
</evidence>
<evidence type="ECO:0000256" key="2">
    <source>
        <dbReference type="ARBA" id="ARBA00004718"/>
    </source>
</evidence>
<dbReference type="InterPro" id="IPR013083">
    <property type="entry name" value="Znf_RING/FYVE/PHD"/>
</dbReference>
<organism evidence="13 14">
    <name type="scientific">Penicillium angulare</name>
    <dbReference type="NCBI Taxonomy" id="116970"/>
    <lineage>
        <taxon>Eukaryota</taxon>
        <taxon>Fungi</taxon>
        <taxon>Dikarya</taxon>
        <taxon>Ascomycota</taxon>
        <taxon>Pezizomycotina</taxon>
        <taxon>Eurotiomycetes</taxon>
        <taxon>Eurotiomycetidae</taxon>
        <taxon>Eurotiales</taxon>
        <taxon>Aspergillaceae</taxon>
        <taxon>Penicillium</taxon>
    </lineage>
</organism>
<dbReference type="GO" id="GO:0061665">
    <property type="term" value="F:SUMO ligase activity"/>
    <property type="evidence" value="ECO:0007669"/>
    <property type="project" value="TreeGrafter"/>
</dbReference>